<evidence type="ECO:0000256" key="11">
    <source>
        <dbReference type="PROSITE-ProRule" id="PRU00042"/>
    </source>
</evidence>
<feature type="domain" description="C2H2-type" evidence="13">
    <location>
        <begin position="259"/>
        <end position="286"/>
    </location>
</feature>
<sequence>MADAHFGKRLWKENGGRPSSAKKMLKFAEETSKYSNEGEQQAFAVKEEVPDLWSSSLDQQNPAVLRIKKEDDPDGEPLIERGEPDGTSFPFNFVTVKIEDNDENPHSSEHQHIKKENKMEEEAPTSRYAKQMGAESDGEGCGGPDKNSNPNTNLLPSCEEKTSASSDTEVSAEDDDCDVHSSASGSKHEDTGEIRNHQSGERSSSCWNDAHFSITEQNADSQQVLDEKKLLVCDDCGKPFYYLYHLKRHMARHTGEKPFQCEECGKKFSLRGNLNQHMTIHKGEKPFACSFCDRRFRLSSYLQAHIVTHLGVKAFTCQHCGERFTREEALKRHVVRHTGVKPFACAICEKRFYRKSDLKYHMPVHSREHKVSSRPRNFACDECGKRFHHKSHVTRHMITHTGEKSFSCDVCDVMFKWESALRRHRRRFHNQ</sequence>
<reference evidence="14" key="2">
    <citation type="submission" date="2025-09" db="UniProtKB">
        <authorList>
            <consortium name="Ensembl"/>
        </authorList>
    </citation>
    <scope>IDENTIFICATION</scope>
</reference>
<keyword evidence="5 11" id="KW-0863">Zinc-finger</keyword>
<dbReference type="FunFam" id="3.30.160.60:FF:000710">
    <property type="entry name" value="Zinc finger protein 768"/>
    <property type="match status" value="1"/>
</dbReference>
<dbReference type="SMART" id="SM00355">
    <property type="entry name" value="ZnF_C2H2"/>
    <property type="match status" value="7"/>
</dbReference>
<feature type="domain" description="C2H2-type" evidence="13">
    <location>
        <begin position="315"/>
        <end position="342"/>
    </location>
</feature>
<evidence type="ECO:0000256" key="1">
    <source>
        <dbReference type="ARBA" id="ARBA00004123"/>
    </source>
</evidence>
<name>A0A3Q2EH07_CYPVA</name>
<feature type="compositionally biased region" description="Basic and acidic residues" evidence="12">
    <location>
        <begin position="97"/>
        <end position="121"/>
    </location>
</feature>
<dbReference type="FunFam" id="3.30.160.60:FF:000446">
    <property type="entry name" value="Zinc finger protein"/>
    <property type="match status" value="1"/>
</dbReference>
<evidence type="ECO:0000313" key="15">
    <source>
        <dbReference type="Proteomes" id="UP000265020"/>
    </source>
</evidence>
<accession>A0A3Q2EH07</accession>
<evidence type="ECO:0000256" key="8">
    <source>
        <dbReference type="ARBA" id="ARBA00023125"/>
    </source>
</evidence>
<dbReference type="FunFam" id="3.30.160.60:FF:000275">
    <property type="entry name" value="zinc finger protein 90 homolog"/>
    <property type="match status" value="1"/>
</dbReference>
<evidence type="ECO:0000256" key="9">
    <source>
        <dbReference type="ARBA" id="ARBA00023163"/>
    </source>
</evidence>
<keyword evidence="4" id="KW-0677">Repeat</keyword>
<feature type="domain" description="C2H2-type" evidence="13">
    <location>
        <begin position="406"/>
        <end position="431"/>
    </location>
</feature>
<keyword evidence="9" id="KW-0804">Transcription</keyword>
<dbReference type="FunFam" id="3.30.160.60:FF:001158">
    <property type="entry name" value="zinc finger protein 22"/>
    <property type="match status" value="1"/>
</dbReference>
<keyword evidence="10" id="KW-0539">Nucleus</keyword>
<dbReference type="InterPro" id="IPR013087">
    <property type="entry name" value="Znf_C2H2_type"/>
</dbReference>
<keyword evidence="6" id="KW-0862">Zinc</keyword>
<dbReference type="Gene3D" id="3.30.160.60">
    <property type="entry name" value="Classic Zinc Finger"/>
    <property type="match status" value="7"/>
</dbReference>
<feature type="region of interest" description="Disordered" evidence="12">
    <location>
        <begin position="66"/>
        <end position="202"/>
    </location>
</feature>
<proteinExistence type="inferred from homology"/>
<keyword evidence="15" id="KW-1185">Reference proteome</keyword>
<dbReference type="SUPFAM" id="SSF57667">
    <property type="entry name" value="beta-beta-alpha zinc fingers"/>
    <property type="match status" value="4"/>
</dbReference>
<dbReference type="InterPro" id="IPR036236">
    <property type="entry name" value="Znf_C2H2_sf"/>
</dbReference>
<evidence type="ECO:0000256" key="10">
    <source>
        <dbReference type="ARBA" id="ARBA00023242"/>
    </source>
</evidence>
<dbReference type="GO" id="GO:0008270">
    <property type="term" value="F:zinc ion binding"/>
    <property type="evidence" value="ECO:0007669"/>
    <property type="project" value="UniProtKB-KW"/>
</dbReference>
<feature type="compositionally biased region" description="Basic and acidic residues" evidence="12">
    <location>
        <begin position="186"/>
        <end position="200"/>
    </location>
</feature>
<dbReference type="Pfam" id="PF00096">
    <property type="entry name" value="zf-C2H2"/>
    <property type="match status" value="5"/>
</dbReference>
<keyword evidence="7" id="KW-0805">Transcription regulation</keyword>
<dbReference type="FunFam" id="3.30.160.60:FF:000621">
    <property type="entry name" value="FLT3-interacting zinc finger 1"/>
    <property type="match status" value="1"/>
</dbReference>
<reference evidence="14" key="1">
    <citation type="submission" date="2025-08" db="UniProtKB">
        <authorList>
            <consortium name="Ensembl"/>
        </authorList>
    </citation>
    <scope>IDENTIFICATION</scope>
</reference>
<evidence type="ECO:0000256" key="4">
    <source>
        <dbReference type="ARBA" id="ARBA00022737"/>
    </source>
</evidence>
<feature type="domain" description="C2H2-type" evidence="13">
    <location>
        <begin position="343"/>
        <end position="370"/>
    </location>
</feature>
<organism evidence="14 15">
    <name type="scientific">Cyprinodon variegatus</name>
    <name type="common">Sheepshead minnow</name>
    <dbReference type="NCBI Taxonomy" id="28743"/>
    <lineage>
        <taxon>Eukaryota</taxon>
        <taxon>Metazoa</taxon>
        <taxon>Chordata</taxon>
        <taxon>Craniata</taxon>
        <taxon>Vertebrata</taxon>
        <taxon>Euteleostomi</taxon>
        <taxon>Actinopterygii</taxon>
        <taxon>Neopterygii</taxon>
        <taxon>Teleostei</taxon>
        <taxon>Neoteleostei</taxon>
        <taxon>Acanthomorphata</taxon>
        <taxon>Ovalentaria</taxon>
        <taxon>Atherinomorphae</taxon>
        <taxon>Cyprinodontiformes</taxon>
        <taxon>Cyprinodontidae</taxon>
        <taxon>Cyprinodon</taxon>
    </lineage>
</organism>
<evidence type="ECO:0000313" key="14">
    <source>
        <dbReference type="Ensembl" id="ENSCVAP00000031597.1"/>
    </source>
</evidence>
<dbReference type="PANTHER" id="PTHR16515:SF49">
    <property type="entry name" value="GASTRULA ZINC FINGER PROTEIN XLCGF49.1-LIKE-RELATED"/>
    <property type="match status" value="1"/>
</dbReference>
<dbReference type="OMA" id="ADRNTEW"/>
<dbReference type="GO" id="GO:0005634">
    <property type="term" value="C:nucleus"/>
    <property type="evidence" value="ECO:0007669"/>
    <property type="project" value="UniProtKB-SubCell"/>
</dbReference>
<evidence type="ECO:0000256" key="2">
    <source>
        <dbReference type="ARBA" id="ARBA00006991"/>
    </source>
</evidence>
<dbReference type="Pfam" id="PF13465">
    <property type="entry name" value="zf-H2C2_2"/>
    <property type="match status" value="1"/>
</dbReference>
<dbReference type="PROSITE" id="PS00028">
    <property type="entry name" value="ZINC_FINGER_C2H2_1"/>
    <property type="match status" value="7"/>
</dbReference>
<dbReference type="GO" id="GO:0003677">
    <property type="term" value="F:DNA binding"/>
    <property type="evidence" value="ECO:0007669"/>
    <property type="project" value="UniProtKB-KW"/>
</dbReference>
<dbReference type="Proteomes" id="UP000265020">
    <property type="component" value="Unassembled WGS sequence"/>
</dbReference>
<comment type="similarity">
    <text evidence="2">Belongs to the krueppel C2H2-type zinc-finger protein family.</text>
</comment>
<evidence type="ECO:0000259" key="13">
    <source>
        <dbReference type="PROSITE" id="PS50157"/>
    </source>
</evidence>
<comment type="subcellular location">
    <subcellularLocation>
        <location evidence="1">Nucleus</location>
    </subcellularLocation>
</comment>
<dbReference type="FunFam" id="3.30.160.60:FF:001156">
    <property type="entry name" value="Zinc finger protein 407"/>
    <property type="match status" value="1"/>
</dbReference>
<dbReference type="GO" id="GO:0010468">
    <property type="term" value="P:regulation of gene expression"/>
    <property type="evidence" value="ECO:0007669"/>
    <property type="project" value="TreeGrafter"/>
</dbReference>
<keyword evidence="8" id="KW-0238">DNA-binding</keyword>
<dbReference type="Ensembl" id="ENSCVAT00000032469.1">
    <property type="protein sequence ID" value="ENSCVAP00000031597.1"/>
    <property type="gene ID" value="ENSCVAG00000020968.1"/>
</dbReference>
<evidence type="ECO:0000256" key="7">
    <source>
        <dbReference type="ARBA" id="ARBA00023015"/>
    </source>
</evidence>
<dbReference type="AlphaFoldDB" id="A0A3Q2EH07"/>
<dbReference type="PANTHER" id="PTHR16515">
    <property type="entry name" value="PR DOMAIN ZINC FINGER PROTEIN"/>
    <property type="match status" value="1"/>
</dbReference>
<feature type="domain" description="C2H2-type" evidence="13">
    <location>
        <begin position="231"/>
        <end position="258"/>
    </location>
</feature>
<dbReference type="GeneTree" id="ENSGT01150000286959"/>
<protein>
    <submittedName>
        <fullName evidence="14">Zinc finger protein 226-like</fullName>
    </submittedName>
</protein>
<dbReference type="PROSITE" id="PS50157">
    <property type="entry name" value="ZINC_FINGER_C2H2_2"/>
    <property type="match status" value="7"/>
</dbReference>
<feature type="domain" description="C2H2-type" evidence="13">
    <location>
        <begin position="287"/>
        <end position="314"/>
    </location>
</feature>
<feature type="region of interest" description="Disordered" evidence="12">
    <location>
        <begin position="1"/>
        <end position="22"/>
    </location>
</feature>
<evidence type="ECO:0000256" key="6">
    <source>
        <dbReference type="ARBA" id="ARBA00022833"/>
    </source>
</evidence>
<dbReference type="InterPro" id="IPR050331">
    <property type="entry name" value="Zinc_finger"/>
</dbReference>
<evidence type="ECO:0000256" key="12">
    <source>
        <dbReference type="SAM" id="MobiDB-lite"/>
    </source>
</evidence>
<feature type="compositionally biased region" description="Polar residues" evidence="12">
    <location>
        <begin position="146"/>
        <end position="155"/>
    </location>
</feature>
<keyword evidence="3" id="KW-0479">Metal-binding</keyword>
<feature type="domain" description="C2H2-type" evidence="13">
    <location>
        <begin position="378"/>
        <end position="405"/>
    </location>
</feature>
<evidence type="ECO:0000256" key="3">
    <source>
        <dbReference type="ARBA" id="ARBA00022723"/>
    </source>
</evidence>
<dbReference type="FunFam" id="3.30.160.60:FF:000624">
    <property type="entry name" value="zinc finger protein 697"/>
    <property type="match status" value="1"/>
</dbReference>
<evidence type="ECO:0000256" key="5">
    <source>
        <dbReference type="ARBA" id="ARBA00022771"/>
    </source>
</evidence>